<keyword evidence="3" id="KW-1185">Reference proteome</keyword>
<evidence type="ECO:0000256" key="1">
    <source>
        <dbReference type="SAM" id="MobiDB-lite"/>
    </source>
</evidence>
<name>A0ABY7YQL9_9HYPH</name>
<evidence type="ECO:0000313" key="3">
    <source>
        <dbReference type="Proteomes" id="UP001220530"/>
    </source>
</evidence>
<sequence length="534" mass="57259">MLAQGARKPAKKRPQTFTPKPFVAPTRGWISATNLAAAPVGAAQILENWYPTTTGIKMRSGSRKHGTASTTEPLESLITYIGSATRKMFAAADGKIIELTAPASTTTVPTADVSGQTSNYYSFANFPTSGGNYMSVVNGTDDLQLYDGSAWASIDGSSTPAITAVTTSNLSHVNVYRNRQWFVEAGTMNAWYLPTDSIGGAASKVSLTGVFRKGGALLFTATWSFDAGLGPNEVIVFASTEGEFAVYNSDPALDDWGIIGLYDASPPLGKNAYLRVGGDLLVLTEIGLIPMSAIKQKDPAALALAAISRNIQPDWQAEVLERRTLPWEIVKWTSRNIAYVSCPVTAVETVTPPICFAVNLETGAWSKVTGWNTRCMALHDDSVYFGTNAGTLMQADITGTDDGELIYYTYVGHNDHLGRLGQDKTVLQARAIFRTKSAFTPQLSVTTDYQNNLPAYPNAATITDSPGEWDVGLWDVAKWDTGANYYTSQTYWVTIGISGFSHAPILQVVSGSTSAPSAELVVFEVLFEPGGVAV</sequence>
<reference evidence="2 3" key="1">
    <citation type="submission" date="2023-02" db="EMBL/GenBank/DDBJ databases">
        <title>Devosia algicola sp. nov., isolated from the phycosphere of marine algae.</title>
        <authorList>
            <person name="Kim J.M."/>
            <person name="Lee J.K."/>
            <person name="Choi B.J."/>
            <person name="Bayburt H."/>
            <person name="Jeon C.O."/>
        </authorList>
    </citation>
    <scope>NUCLEOTIDE SEQUENCE [LARGE SCALE GENOMIC DNA]</scope>
    <source>
        <strain evidence="2 3">G20-9</strain>
    </source>
</reference>
<dbReference type="Proteomes" id="UP001220530">
    <property type="component" value="Chromosome"/>
</dbReference>
<dbReference type="RefSeq" id="WP_282220013.1">
    <property type="nucleotide sequence ID" value="NZ_CP118246.1"/>
</dbReference>
<feature type="region of interest" description="Disordered" evidence="1">
    <location>
        <begin position="1"/>
        <end position="22"/>
    </location>
</feature>
<evidence type="ECO:0000313" key="2">
    <source>
        <dbReference type="EMBL" id="WDR03623.1"/>
    </source>
</evidence>
<protein>
    <submittedName>
        <fullName evidence="2">Uncharacterized protein</fullName>
    </submittedName>
</protein>
<accession>A0ABY7YQL9</accession>
<proteinExistence type="predicted"/>
<gene>
    <name evidence="2" type="ORF">PSQ19_06015</name>
</gene>
<organism evidence="2 3">
    <name type="scientific">Devosia algicola</name>
    <dbReference type="NCBI Taxonomy" id="3026418"/>
    <lineage>
        <taxon>Bacteria</taxon>
        <taxon>Pseudomonadati</taxon>
        <taxon>Pseudomonadota</taxon>
        <taxon>Alphaproteobacteria</taxon>
        <taxon>Hyphomicrobiales</taxon>
        <taxon>Devosiaceae</taxon>
        <taxon>Devosia</taxon>
    </lineage>
</organism>
<dbReference type="EMBL" id="CP118246">
    <property type="protein sequence ID" value="WDR03623.1"/>
    <property type="molecule type" value="Genomic_DNA"/>
</dbReference>